<comment type="similarity">
    <text evidence="2">Belongs to the GerABKC lipoprotein family.</text>
</comment>
<keyword evidence="6" id="KW-0564">Palmitate</keyword>
<dbReference type="PANTHER" id="PTHR35789:SF1">
    <property type="entry name" value="SPORE GERMINATION PROTEIN B3"/>
    <property type="match status" value="1"/>
</dbReference>
<dbReference type="PANTHER" id="PTHR35789">
    <property type="entry name" value="SPORE GERMINATION PROTEIN B3"/>
    <property type="match status" value="1"/>
</dbReference>
<dbReference type="InterPro" id="IPR046953">
    <property type="entry name" value="Spore_GerAC-like_C"/>
</dbReference>
<proteinExistence type="inferred from homology"/>
<comment type="caution">
    <text evidence="10">The sequence shown here is derived from an EMBL/GenBank/DDBJ whole genome shotgun (WGS) entry which is preliminary data.</text>
</comment>
<evidence type="ECO:0000256" key="5">
    <source>
        <dbReference type="ARBA" id="ARBA00023136"/>
    </source>
</evidence>
<name>A0ABW8TN95_9CLOT</name>
<keyword evidence="11" id="KW-1185">Reference proteome</keyword>
<sequence length="395" mass="44798">MRKVKYKRILPIILCSLFLSGCWDKVEIDRKLFITTIGIDLGKDAGNNKDAKEIKPNDPFQDRISSKKLSIIYSFPDISSLGPGITSTARDKYINVDASSMEDGIIEATGRSSRSIYLGQTKLIMLNSAILEQPDIFKEILDYLERHPYLNKMMRIVVSEGKAEEFVKFQPTMEKNIENYLTGLMESSESNASILPVTLNEVIILLGQNGNAIIPKISMDKEKKDIVLSGVAVIKNYKLKGFLTPEEVADLEIMRGKIKGGKRVIYMDGHPIDIEINDIERKIKVSGDKNKLFFNINCRLEAQLMEGFKGKEILSNTELNSIEKNFSESISKECNIIAKLLQTEFQVDPINLREYVEKYKPSLWKGIKDNWDEAFKSAEITVNVDVKIRRIGVTK</sequence>
<reference evidence="10 11" key="1">
    <citation type="submission" date="2024-11" db="EMBL/GenBank/DDBJ databases">
        <authorList>
            <person name="Heng Y.C."/>
            <person name="Lim A.C.H."/>
            <person name="Lee J.K.Y."/>
            <person name="Kittelmann S."/>
        </authorList>
    </citation>
    <scope>NUCLEOTIDE SEQUENCE [LARGE SCALE GENOMIC DNA]</scope>
    <source>
        <strain evidence="10 11">WILCCON 0202</strain>
    </source>
</reference>
<evidence type="ECO:0000256" key="6">
    <source>
        <dbReference type="ARBA" id="ARBA00023139"/>
    </source>
</evidence>
<feature type="domain" description="Spore germination protein N-terminal" evidence="9">
    <location>
        <begin position="24"/>
        <end position="218"/>
    </location>
</feature>
<gene>
    <name evidence="10" type="ORF">ACJDUH_03570</name>
</gene>
<evidence type="ECO:0000313" key="11">
    <source>
        <dbReference type="Proteomes" id="UP001623661"/>
    </source>
</evidence>
<keyword evidence="5" id="KW-0472">Membrane</keyword>
<feature type="domain" description="Spore germination GerAC-like C-terminal" evidence="8">
    <location>
        <begin position="229"/>
        <end position="392"/>
    </location>
</feature>
<evidence type="ECO:0000256" key="3">
    <source>
        <dbReference type="ARBA" id="ARBA00022544"/>
    </source>
</evidence>
<accession>A0ABW8TN95</accession>
<dbReference type="Gene3D" id="3.30.300.210">
    <property type="entry name" value="Nutrient germinant receptor protein C, domain 3"/>
    <property type="match status" value="1"/>
</dbReference>
<dbReference type="NCBIfam" id="TIGR02887">
    <property type="entry name" value="spore_ger_x_C"/>
    <property type="match status" value="1"/>
</dbReference>
<evidence type="ECO:0000313" key="10">
    <source>
        <dbReference type="EMBL" id="MFL0267172.1"/>
    </source>
</evidence>
<dbReference type="Pfam" id="PF25198">
    <property type="entry name" value="Spore_GerAC_N"/>
    <property type="match status" value="1"/>
</dbReference>
<evidence type="ECO:0000259" key="9">
    <source>
        <dbReference type="Pfam" id="PF25198"/>
    </source>
</evidence>
<comment type="subcellular location">
    <subcellularLocation>
        <location evidence="1">Membrane</location>
        <topology evidence="1">Lipid-anchor</topology>
    </subcellularLocation>
</comment>
<dbReference type="Pfam" id="PF05504">
    <property type="entry name" value="Spore_GerAC"/>
    <property type="match status" value="1"/>
</dbReference>
<dbReference type="EMBL" id="JBJHZY010000001">
    <property type="protein sequence ID" value="MFL0267172.1"/>
    <property type="molecule type" value="Genomic_DNA"/>
</dbReference>
<evidence type="ECO:0000256" key="7">
    <source>
        <dbReference type="ARBA" id="ARBA00023288"/>
    </source>
</evidence>
<evidence type="ECO:0000259" key="8">
    <source>
        <dbReference type="Pfam" id="PF05504"/>
    </source>
</evidence>
<dbReference type="InterPro" id="IPR057336">
    <property type="entry name" value="GerAC_N"/>
</dbReference>
<dbReference type="PROSITE" id="PS51257">
    <property type="entry name" value="PROKAR_LIPOPROTEIN"/>
    <property type="match status" value="1"/>
</dbReference>
<evidence type="ECO:0000256" key="1">
    <source>
        <dbReference type="ARBA" id="ARBA00004635"/>
    </source>
</evidence>
<evidence type="ECO:0000256" key="4">
    <source>
        <dbReference type="ARBA" id="ARBA00022729"/>
    </source>
</evidence>
<organism evidence="10 11">
    <name type="scientific">Candidatus Clostridium radicumherbarum</name>
    <dbReference type="NCBI Taxonomy" id="3381662"/>
    <lineage>
        <taxon>Bacteria</taxon>
        <taxon>Bacillati</taxon>
        <taxon>Bacillota</taxon>
        <taxon>Clostridia</taxon>
        <taxon>Eubacteriales</taxon>
        <taxon>Clostridiaceae</taxon>
        <taxon>Clostridium</taxon>
    </lineage>
</organism>
<dbReference type="Proteomes" id="UP001623661">
    <property type="component" value="Unassembled WGS sequence"/>
</dbReference>
<dbReference type="RefSeq" id="WP_406763780.1">
    <property type="nucleotide sequence ID" value="NZ_JBJHZY010000001.1"/>
</dbReference>
<protein>
    <submittedName>
        <fullName evidence="10">Ger(X)C family spore germination protein</fullName>
    </submittedName>
</protein>
<evidence type="ECO:0000256" key="2">
    <source>
        <dbReference type="ARBA" id="ARBA00007886"/>
    </source>
</evidence>
<keyword evidence="3" id="KW-0309">Germination</keyword>
<dbReference type="InterPro" id="IPR038501">
    <property type="entry name" value="Spore_GerAC_C_sf"/>
</dbReference>
<keyword evidence="7" id="KW-0449">Lipoprotein</keyword>
<keyword evidence="4" id="KW-0732">Signal</keyword>
<dbReference type="InterPro" id="IPR008844">
    <property type="entry name" value="Spore_GerAC-like"/>
</dbReference>